<dbReference type="InterPro" id="IPR036116">
    <property type="entry name" value="FN3_sf"/>
</dbReference>
<evidence type="ECO:0008006" key="3">
    <source>
        <dbReference type="Google" id="ProtNLM"/>
    </source>
</evidence>
<gene>
    <name evidence="1" type="ORF">HZI73_22330</name>
</gene>
<evidence type="ECO:0000313" key="2">
    <source>
        <dbReference type="Proteomes" id="UP000683246"/>
    </source>
</evidence>
<dbReference type="KEGG" id="vpy:HZI73_22330"/>
<dbReference type="Gene3D" id="2.60.40.10">
    <property type="entry name" value="Immunoglobulins"/>
    <property type="match status" value="2"/>
</dbReference>
<organism evidence="1 2">
    <name type="scientific">Vallitalea pronyensis</name>
    <dbReference type="NCBI Taxonomy" id="1348613"/>
    <lineage>
        <taxon>Bacteria</taxon>
        <taxon>Bacillati</taxon>
        <taxon>Bacillota</taxon>
        <taxon>Clostridia</taxon>
        <taxon>Lachnospirales</taxon>
        <taxon>Vallitaleaceae</taxon>
        <taxon>Vallitalea</taxon>
    </lineage>
</organism>
<dbReference type="EMBL" id="CP058649">
    <property type="protein sequence ID" value="QUI24869.1"/>
    <property type="molecule type" value="Genomic_DNA"/>
</dbReference>
<dbReference type="RefSeq" id="WP_212695569.1">
    <property type="nucleotide sequence ID" value="NZ_CP058649.1"/>
</dbReference>
<dbReference type="Proteomes" id="UP000683246">
    <property type="component" value="Chromosome"/>
</dbReference>
<protein>
    <recommendedName>
        <fullName evidence="3">Fibronectin type-III domain-containing protein</fullName>
    </recommendedName>
</protein>
<dbReference type="SUPFAM" id="SSF49265">
    <property type="entry name" value="Fibronectin type III"/>
    <property type="match status" value="2"/>
</dbReference>
<reference evidence="1" key="1">
    <citation type="submission" date="2020-07" db="EMBL/GenBank/DDBJ databases">
        <title>Vallitalea pronyensis genome.</title>
        <authorList>
            <person name="Postec A."/>
        </authorList>
    </citation>
    <scope>NUCLEOTIDE SEQUENCE</scope>
    <source>
        <strain evidence="1">FatNI3</strain>
    </source>
</reference>
<dbReference type="AlphaFoldDB" id="A0A8J8SIW7"/>
<dbReference type="InterPro" id="IPR013783">
    <property type="entry name" value="Ig-like_fold"/>
</dbReference>
<name>A0A8J8SIW7_9FIRM</name>
<keyword evidence="2" id="KW-1185">Reference proteome</keyword>
<accession>A0A8J8SIW7</accession>
<sequence>MATYSSNFYPEVDMYEEHRAGPTTYHGNISTMLTGGIFSAAEYTTRDKYRAAIMFDLTALPTDKNITKAILHLNKYTGNNETIYAIESSTSFTESSGPYGWNSGVYSSFMTNSGWCSGSVLSNLLWKMQNGSFDNENKRIAFILSNVLDFYSPTSNVTGFYTKESSNKPYLEIEYEDIPPSPPTNLAPSGLNQAYDSDILFSWSNSEEQSKFDLQYSIDDGTNWTTVTETTSTTSYTLPANTFTSSQTIVWKVRIYSINDVVGAYSSQATFQVEGKPPTPVITNTETITTPHITATWTSTEQTAYRVVIDGVYDTYERTGTGTSFFVPVALNNNTPYTIKVSVKNTFGIWSDEAVKVVNVAFQEPSQPIMQLITSDINGFIEIRCIKTTGPVATDTFDIFRKEVGGSFERIATNISDKYHDYTIKSSTEYIYKIRAIASNLAYKDSSEASRHIILANAQLAHTDDYNRHIDMKYNITKKISYDLNKVDMYFAGREKAVSEFGEHKIKNISISFTVLTEDEVEDIIDFVYSKGTFLYRDNRGRKMYCTVGIASVTDVSIGSDYLISLTANEVDFSEVV</sequence>
<evidence type="ECO:0000313" key="1">
    <source>
        <dbReference type="EMBL" id="QUI24869.1"/>
    </source>
</evidence>
<proteinExistence type="predicted"/>